<evidence type="ECO:0000256" key="7">
    <source>
        <dbReference type="ARBA" id="ARBA00023316"/>
    </source>
</evidence>
<dbReference type="Gene3D" id="1.10.101.10">
    <property type="entry name" value="PGBD-like superfamily/PGBD"/>
    <property type="match status" value="1"/>
</dbReference>
<feature type="transmembrane region" description="Helical" evidence="9">
    <location>
        <begin position="7"/>
        <end position="25"/>
    </location>
</feature>
<dbReference type="RefSeq" id="WP_151860868.1">
    <property type="nucleotide sequence ID" value="NZ_WBZC01000022.1"/>
</dbReference>
<proteinExistence type="inferred from homology"/>
<keyword evidence="9" id="KW-1133">Transmembrane helix</keyword>
<keyword evidence="4" id="KW-0732">Signal</keyword>
<dbReference type="InterPro" id="IPR036366">
    <property type="entry name" value="PGBDSf"/>
</dbReference>
<evidence type="ECO:0000256" key="1">
    <source>
        <dbReference type="ARBA" id="ARBA00007010"/>
    </source>
</evidence>
<dbReference type="GO" id="GO:0030435">
    <property type="term" value="P:sporulation resulting in formation of a cellular spore"/>
    <property type="evidence" value="ECO:0007669"/>
    <property type="project" value="UniProtKB-KW"/>
</dbReference>
<name>A0A6I0FBG1_9FIRM</name>
<dbReference type="Gene3D" id="1.10.10.2520">
    <property type="entry name" value="Cell wall hydrolase SleB, domain 1"/>
    <property type="match status" value="1"/>
</dbReference>
<keyword evidence="6" id="KW-0749">Sporulation</keyword>
<dbReference type="GO" id="GO:0016787">
    <property type="term" value="F:hydrolase activity"/>
    <property type="evidence" value="ECO:0007669"/>
    <property type="project" value="UniProtKB-KW"/>
</dbReference>
<dbReference type="InterPro" id="IPR042047">
    <property type="entry name" value="SleB_dom1"/>
</dbReference>
<keyword evidence="3" id="KW-0309">Germination</keyword>
<accession>A0A6I0FBG1</accession>
<dbReference type="EMBL" id="WBZC01000022">
    <property type="protein sequence ID" value="KAB3535305.1"/>
    <property type="molecule type" value="Genomic_DNA"/>
</dbReference>
<dbReference type="Proteomes" id="UP000432715">
    <property type="component" value="Unassembled WGS sequence"/>
</dbReference>
<dbReference type="GO" id="GO:0009847">
    <property type="term" value="P:spore germination"/>
    <property type="evidence" value="ECO:0007669"/>
    <property type="project" value="UniProtKB-UniRule"/>
</dbReference>
<dbReference type="OrthoDB" id="9785345at2"/>
<sequence>MRRIKTLAIFFISAMLFLSISYIAIERVNGQNLYWGSRGDDVRELQTKLQRWGYYDGPISSVYGPQTFEAVKDFQRANGLAVDGVVGPQTRAALGMSQQRVTAAASTGQGVSRSDDINLLARIIHAEAKGEPYEGKVAVGAVILNRVRNPAFPNTMAGVIYQPCAFEPVKNGSINQAADDEAYRAARDSLNGWDPTGGAIYFWNPATATSRWIWTRQITLRIGRHVFAH</sequence>
<evidence type="ECO:0000256" key="2">
    <source>
        <dbReference type="ARBA" id="ARBA00018364"/>
    </source>
</evidence>
<evidence type="ECO:0000256" key="3">
    <source>
        <dbReference type="ARBA" id="ARBA00022544"/>
    </source>
</evidence>
<keyword evidence="13" id="KW-1185">Reference proteome</keyword>
<feature type="domain" description="Cell wall hydrolase SleB" evidence="11">
    <location>
        <begin position="130"/>
        <end position="228"/>
    </location>
</feature>
<evidence type="ECO:0000256" key="6">
    <source>
        <dbReference type="ARBA" id="ARBA00022969"/>
    </source>
</evidence>
<reference evidence="12 13" key="1">
    <citation type="submission" date="2019-10" db="EMBL/GenBank/DDBJ databases">
        <title>Alkaliphilus serpentinus sp. nov. and Alkaliphilus pronyensis sp. nov., two novel anaerobic alkaliphilic species isolated from the serpentinized-hosted hydrothermal field of the Prony Bay (New Caledonia).</title>
        <authorList>
            <person name="Postec A."/>
        </authorList>
    </citation>
    <scope>NUCLEOTIDE SEQUENCE [LARGE SCALE GENOMIC DNA]</scope>
    <source>
        <strain evidence="12 13">LacV</strain>
    </source>
</reference>
<evidence type="ECO:0000256" key="4">
    <source>
        <dbReference type="ARBA" id="ARBA00022729"/>
    </source>
</evidence>
<dbReference type="InterPro" id="IPR011105">
    <property type="entry name" value="Cell_wall_hydrolase_SleB"/>
</dbReference>
<keyword evidence="5" id="KW-0378">Hydrolase</keyword>
<evidence type="ECO:0000256" key="8">
    <source>
        <dbReference type="NCBIfam" id="TIGR02869"/>
    </source>
</evidence>
<evidence type="ECO:0000313" key="12">
    <source>
        <dbReference type="EMBL" id="KAB3535305.1"/>
    </source>
</evidence>
<protein>
    <recommendedName>
        <fullName evidence="2 8">Spore cortex-lytic enzyme</fullName>
    </recommendedName>
</protein>
<dbReference type="InterPro" id="IPR036365">
    <property type="entry name" value="PGBD-like_sf"/>
</dbReference>
<gene>
    <name evidence="12" type="primary">sleB</name>
    <name evidence="12" type="ORF">F8154_06860</name>
</gene>
<dbReference type="Gene3D" id="6.20.240.60">
    <property type="match status" value="1"/>
</dbReference>
<feature type="domain" description="Peptidoglycan binding-like" evidence="10">
    <location>
        <begin position="38"/>
        <end position="94"/>
    </location>
</feature>
<dbReference type="AlphaFoldDB" id="A0A6I0FBG1"/>
<organism evidence="12 13">
    <name type="scientific">Alkaliphilus pronyensis</name>
    <dbReference type="NCBI Taxonomy" id="1482732"/>
    <lineage>
        <taxon>Bacteria</taxon>
        <taxon>Bacillati</taxon>
        <taxon>Bacillota</taxon>
        <taxon>Clostridia</taxon>
        <taxon>Peptostreptococcales</taxon>
        <taxon>Natronincolaceae</taxon>
        <taxon>Alkaliphilus</taxon>
    </lineage>
</organism>
<comment type="caution">
    <text evidence="12">The sequence shown here is derived from an EMBL/GenBank/DDBJ whole genome shotgun (WGS) entry which is preliminary data.</text>
</comment>
<dbReference type="Pfam" id="PF01471">
    <property type="entry name" value="PG_binding_1"/>
    <property type="match status" value="1"/>
</dbReference>
<keyword evidence="9" id="KW-0472">Membrane</keyword>
<dbReference type="GO" id="GO:0071555">
    <property type="term" value="P:cell wall organization"/>
    <property type="evidence" value="ECO:0007669"/>
    <property type="project" value="UniProtKB-KW"/>
</dbReference>
<evidence type="ECO:0000256" key="9">
    <source>
        <dbReference type="SAM" id="Phobius"/>
    </source>
</evidence>
<keyword evidence="7" id="KW-0961">Cell wall biogenesis/degradation</keyword>
<dbReference type="NCBIfam" id="TIGR02869">
    <property type="entry name" value="spore_SleB"/>
    <property type="match status" value="1"/>
</dbReference>
<dbReference type="SUPFAM" id="SSF47090">
    <property type="entry name" value="PGBD-like"/>
    <property type="match status" value="1"/>
</dbReference>
<evidence type="ECO:0000256" key="5">
    <source>
        <dbReference type="ARBA" id="ARBA00022801"/>
    </source>
</evidence>
<evidence type="ECO:0000259" key="10">
    <source>
        <dbReference type="Pfam" id="PF01471"/>
    </source>
</evidence>
<evidence type="ECO:0000313" key="13">
    <source>
        <dbReference type="Proteomes" id="UP000432715"/>
    </source>
</evidence>
<evidence type="ECO:0000259" key="11">
    <source>
        <dbReference type="Pfam" id="PF07486"/>
    </source>
</evidence>
<comment type="similarity">
    <text evidence="1">Belongs to the SleB family.</text>
</comment>
<keyword evidence="9" id="KW-0812">Transmembrane</keyword>
<dbReference type="InterPro" id="IPR002477">
    <property type="entry name" value="Peptidoglycan-bd-like"/>
</dbReference>
<dbReference type="InterPro" id="IPR014224">
    <property type="entry name" value="Spore_cortex_SleB"/>
</dbReference>
<dbReference type="Pfam" id="PF07486">
    <property type="entry name" value="Hydrolase_2"/>
    <property type="match status" value="1"/>
</dbReference>